<feature type="compositionally biased region" description="Acidic residues" evidence="1">
    <location>
        <begin position="72"/>
        <end position="87"/>
    </location>
</feature>
<dbReference type="EMBL" id="JAGGMS010000001">
    <property type="protein sequence ID" value="MBP2184796.1"/>
    <property type="molecule type" value="Genomic_DNA"/>
</dbReference>
<dbReference type="Pfam" id="PF05331">
    <property type="entry name" value="DUF742"/>
    <property type="match status" value="1"/>
</dbReference>
<sequence length="201" mass="22280">MGAHKKTSLWAGMSQLSFGGWGDYQQWADHDFQPKPLDEPEPEPSQPVTAEAPPSRPAPPPPPQPPPPLPEPEPELVDELPGEDDDQDFIRARPYVRTGGRTGTRHDLRVEVMVSTKRGVQLDRTRLSRDHQLICDLCRHPLSVAELATHLRSPLGAARVLIGDALDLGLLEMRSAPQLTANGRPPVDLMYRVLEGLHRLT</sequence>
<evidence type="ECO:0000313" key="3">
    <source>
        <dbReference type="Proteomes" id="UP000741013"/>
    </source>
</evidence>
<dbReference type="Proteomes" id="UP000741013">
    <property type="component" value="Unassembled WGS sequence"/>
</dbReference>
<gene>
    <name evidence="2" type="ORF">JOM49_006322</name>
</gene>
<evidence type="ECO:0008006" key="4">
    <source>
        <dbReference type="Google" id="ProtNLM"/>
    </source>
</evidence>
<feature type="compositionally biased region" description="Basic and acidic residues" evidence="1">
    <location>
        <begin position="28"/>
        <end position="38"/>
    </location>
</feature>
<evidence type="ECO:0000313" key="2">
    <source>
        <dbReference type="EMBL" id="MBP2184796.1"/>
    </source>
</evidence>
<evidence type="ECO:0000256" key="1">
    <source>
        <dbReference type="SAM" id="MobiDB-lite"/>
    </source>
</evidence>
<dbReference type="PANTHER" id="PTHR36221:SF1">
    <property type="entry name" value="DUF742 DOMAIN-CONTAINING PROTEIN"/>
    <property type="match status" value="1"/>
</dbReference>
<feature type="compositionally biased region" description="Pro residues" evidence="1">
    <location>
        <begin position="54"/>
        <end position="71"/>
    </location>
</feature>
<organism evidence="2 3">
    <name type="scientific">Amycolatopsis magusensis</name>
    <dbReference type="NCBI Taxonomy" id="882444"/>
    <lineage>
        <taxon>Bacteria</taxon>
        <taxon>Bacillati</taxon>
        <taxon>Actinomycetota</taxon>
        <taxon>Actinomycetes</taxon>
        <taxon>Pseudonocardiales</taxon>
        <taxon>Pseudonocardiaceae</taxon>
        <taxon>Amycolatopsis</taxon>
    </lineage>
</organism>
<dbReference type="InterPro" id="IPR007995">
    <property type="entry name" value="DUF742"/>
</dbReference>
<name>A0ABS4Q1U0_9PSEU</name>
<reference evidence="2 3" key="1">
    <citation type="submission" date="2021-03" db="EMBL/GenBank/DDBJ databases">
        <title>Sequencing the genomes of 1000 actinobacteria strains.</title>
        <authorList>
            <person name="Klenk H.-P."/>
        </authorList>
    </citation>
    <scope>NUCLEOTIDE SEQUENCE [LARGE SCALE GENOMIC DNA]</scope>
    <source>
        <strain evidence="2 3">DSM 45510</strain>
    </source>
</reference>
<keyword evidence="3" id="KW-1185">Reference proteome</keyword>
<feature type="region of interest" description="Disordered" evidence="1">
    <location>
        <begin position="18"/>
        <end position="102"/>
    </location>
</feature>
<comment type="caution">
    <text evidence="2">The sequence shown here is derived from an EMBL/GenBank/DDBJ whole genome shotgun (WGS) entry which is preliminary data.</text>
</comment>
<proteinExistence type="predicted"/>
<protein>
    <recommendedName>
        <fullName evidence="4">DUF742 domain-containing protein</fullName>
    </recommendedName>
</protein>
<accession>A0ABS4Q1U0</accession>
<dbReference type="RefSeq" id="WP_209667759.1">
    <property type="nucleotide sequence ID" value="NZ_JAGGMS010000001.1"/>
</dbReference>
<dbReference type="PANTHER" id="PTHR36221">
    <property type="entry name" value="DUF742 DOMAIN-CONTAINING PROTEIN"/>
    <property type="match status" value="1"/>
</dbReference>